<dbReference type="EMBL" id="KE721068">
    <property type="protein sequence ID" value="ERF72637.1"/>
    <property type="molecule type" value="Genomic_DNA"/>
</dbReference>
<evidence type="ECO:0000256" key="1">
    <source>
        <dbReference type="SAM" id="MobiDB-lite"/>
    </source>
</evidence>
<dbReference type="GeneID" id="19240639"/>
<proteinExistence type="predicted"/>
<protein>
    <recommendedName>
        <fullName evidence="5">Fungal N-terminal domain-containing protein</fullName>
    </recommendedName>
</protein>
<organism evidence="3 4">
    <name type="scientific">Endocarpon pusillum (strain Z07020 / HMAS-L-300199)</name>
    <name type="common">Lichen-forming fungus</name>
    <dbReference type="NCBI Taxonomy" id="1263415"/>
    <lineage>
        <taxon>Eukaryota</taxon>
        <taxon>Fungi</taxon>
        <taxon>Dikarya</taxon>
        <taxon>Ascomycota</taxon>
        <taxon>Pezizomycotina</taxon>
        <taxon>Eurotiomycetes</taxon>
        <taxon>Chaetothyriomycetidae</taxon>
        <taxon>Verrucariales</taxon>
        <taxon>Verrucariaceae</taxon>
        <taxon>Endocarpon</taxon>
    </lineage>
</organism>
<keyword evidence="2" id="KW-0812">Transmembrane</keyword>
<evidence type="ECO:0000313" key="3">
    <source>
        <dbReference type="EMBL" id="ERF72637.1"/>
    </source>
</evidence>
<sequence>MSGAEAIFGVIAGGVSLVSLGIQLSGSAVKLKRMLSTAKNAPQTISQYVSSLETMAAALQLLEHHQQYDAQSGALLARCITAFRESTLRIQQLVDKIEHYMTAYNRVGGKLYTVYKEREVKELFDDLERAKSSLELAYIIYMDAEQRRRHQAHDDTLARNSTLLSDLQAEIRSGNADITQQLRRLLQSPTVPQQGQLVVTDSRIATARELMLRGEAETNPDDMSSSRDDHKQCGRPLAVKQSRRKNRRAHICIRLPSQLYRRVWEFSVTSSQSLWSLHLHTYNIVPENSLIFRYCELGDVAAMQRLTTSGEASLLDTYEEGWRNWTLLEAAALKGQLEVCRYLLNQTDWPDQAAVLSRALSWYVNLNDGKNAVEMYRLFLEAPGFDADLDDTELGYYWLKLCPNTPCLHLILENLHSGFFSLPVEIRFDFVVRVGFHHTDIKPSGFLKCIGLQQSDQRLASLRSINGISVLHYIACHLSWVLRACAGKDELQGWLDLGISVLNNGADPSCIARRKCLWYIDGIYQNIDPHPSSKAKEELESTPLMDALDIKYWQVTDHSRAIIFETMQIWTGMLQQAGFDLRDYGDKESQVWKSLGIEEISKFYQASSYALRVEQLVYGPTPANWSLLVRRPISIYKLKLHPPPGAFPEEPDLPRTIIWNPTDKERDEGHWEFVEERRMQTRYYDLRDGPSASKEPFEELVDCVQDDLGAIMLMHQRASRPRASASRSHSQPRQMNHREVAYDTKQETCGRNSWLGTYHLCPLDSKWRLGLIVSDRIDDEGDLRSCTEGISNERHAVQESWFWQDFSFLGRIARCQDKYREREYDWVWGRLPRSMRHTATQSCPLGCSKVHLDRIQVPEALRDFHPRREYGEDLRVEDDHYEET</sequence>
<accession>U1G5P3</accession>
<evidence type="ECO:0000256" key="2">
    <source>
        <dbReference type="SAM" id="Phobius"/>
    </source>
</evidence>
<dbReference type="AlphaFoldDB" id="U1G5P3"/>
<dbReference type="eggNOG" id="ENOG502RVAP">
    <property type="taxonomic scope" value="Eukaryota"/>
</dbReference>
<gene>
    <name evidence="3" type="ORF">EPUS_05691</name>
</gene>
<dbReference type="OMA" id="CITAFRE"/>
<reference evidence="4" key="1">
    <citation type="journal article" date="2014" name="BMC Genomics">
        <title>Genome characteristics reveal the impact of lichenization on lichen-forming fungus Endocarpon pusillum Hedwig (Verrucariales, Ascomycota).</title>
        <authorList>
            <person name="Wang Y.-Y."/>
            <person name="Liu B."/>
            <person name="Zhang X.-Y."/>
            <person name="Zhou Q.-M."/>
            <person name="Zhang T."/>
            <person name="Li H."/>
            <person name="Yu Y.-F."/>
            <person name="Zhang X.-L."/>
            <person name="Hao X.-Y."/>
            <person name="Wang M."/>
            <person name="Wang L."/>
            <person name="Wei J.-C."/>
        </authorList>
    </citation>
    <scope>NUCLEOTIDE SEQUENCE [LARGE SCALE GENOMIC DNA]</scope>
    <source>
        <strain evidence="4">Z07020 / HMAS-L-300199</strain>
    </source>
</reference>
<evidence type="ECO:0000313" key="4">
    <source>
        <dbReference type="Proteomes" id="UP000019373"/>
    </source>
</evidence>
<feature type="transmembrane region" description="Helical" evidence="2">
    <location>
        <begin position="6"/>
        <end position="29"/>
    </location>
</feature>
<name>U1G5P3_ENDPU</name>
<keyword evidence="2" id="KW-1133">Transmembrane helix</keyword>
<evidence type="ECO:0008006" key="5">
    <source>
        <dbReference type="Google" id="ProtNLM"/>
    </source>
</evidence>
<dbReference type="RefSeq" id="XP_007801714.1">
    <property type="nucleotide sequence ID" value="XM_007803523.1"/>
</dbReference>
<dbReference type="OrthoDB" id="3200163at2759"/>
<dbReference type="HOGENOM" id="CLU_014886_0_0_1"/>
<keyword evidence="2" id="KW-0472">Membrane</keyword>
<dbReference type="Proteomes" id="UP000019373">
    <property type="component" value="Unassembled WGS sequence"/>
</dbReference>
<keyword evidence="4" id="KW-1185">Reference proteome</keyword>
<feature type="region of interest" description="Disordered" evidence="1">
    <location>
        <begin position="213"/>
        <end position="242"/>
    </location>
</feature>